<reference evidence="1 2" key="1">
    <citation type="journal article" date="2018" name="Science">
        <title>The opium poppy genome and morphinan production.</title>
        <authorList>
            <person name="Guo L."/>
            <person name="Winzer T."/>
            <person name="Yang X."/>
            <person name="Li Y."/>
            <person name="Ning Z."/>
            <person name="He Z."/>
            <person name="Teodor R."/>
            <person name="Lu Y."/>
            <person name="Bowser T.A."/>
            <person name="Graham I.A."/>
            <person name="Ye K."/>
        </authorList>
    </citation>
    <scope>NUCLEOTIDE SEQUENCE [LARGE SCALE GENOMIC DNA]</scope>
    <source>
        <strain evidence="2">cv. HN1</strain>
        <tissue evidence="1">Leaves</tissue>
    </source>
</reference>
<dbReference type="Proteomes" id="UP000316621">
    <property type="component" value="Chromosome 2"/>
</dbReference>
<proteinExistence type="predicted"/>
<dbReference type="AlphaFoldDB" id="A0A4Y7IXK9"/>
<evidence type="ECO:0000313" key="2">
    <source>
        <dbReference type="Proteomes" id="UP000316621"/>
    </source>
</evidence>
<evidence type="ECO:0000313" key="1">
    <source>
        <dbReference type="EMBL" id="RZC52219.1"/>
    </source>
</evidence>
<organism evidence="1 2">
    <name type="scientific">Papaver somniferum</name>
    <name type="common">Opium poppy</name>
    <dbReference type="NCBI Taxonomy" id="3469"/>
    <lineage>
        <taxon>Eukaryota</taxon>
        <taxon>Viridiplantae</taxon>
        <taxon>Streptophyta</taxon>
        <taxon>Embryophyta</taxon>
        <taxon>Tracheophyta</taxon>
        <taxon>Spermatophyta</taxon>
        <taxon>Magnoliopsida</taxon>
        <taxon>Ranunculales</taxon>
        <taxon>Papaveraceae</taxon>
        <taxon>Papaveroideae</taxon>
        <taxon>Papaver</taxon>
    </lineage>
</organism>
<name>A0A4Y7IXK9_PAPSO</name>
<accession>A0A4Y7IXK9</accession>
<keyword evidence="2" id="KW-1185">Reference proteome</keyword>
<dbReference type="EMBL" id="CM010716">
    <property type="protein sequence ID" value="RZC52219.1"/>
    <property type="molecule type" value="Genomic_DNA"/>
</dbReference>
<sequence length="68" mass="8038">MNLELWLSCQFEILDATSADYRIWVKRIGIMRIHAHFCISSDGNDELHYREKEVLIDVDFDIPPSSKR</sequence>
<gene>
    <name evidence="1" type="ORF">C5167_020640</name>
</gene>
<dbReference type="Gramene" id="RZC52219">
    <property type="protein sequence ID" value="RZC52219"/>
    <property type="gene ID" value="C5167_020640"/>
</dbReference>
<protein>
    <submittedName>
        <fullName evidence="1">Uncharacterized protein</fullName>
    </submittedName>
</protein>